<dbReference type="AlphaFoldDB" id="A0A3R9L3Q0"/>
<evidence type="ECO:0000256" key="3">
    <source>
        <dbReference type="ARBA" id="ARBA00022729"/>
    </source>
</evidence>
<proteinExistence type="inferred from homology"/>
<dbReference type="OrthoDB" id="6212007at2"/>
<dbReference type="Proteomes" id="UP000269041">
    <property type="component" value="Unassembled WGS sequence"/>
</dbReference>
<evidence type="ECO:0000313" key="5">
    <source>
        <dbReference type="EMBL" id="RSD32331.1"/>
    </source>
</evidence>
<dbReference type="RefSeq" id="WP_125319984.1">
    <property type="nucleotide sequence ID" value="NZ_AP024890.1"/>
</dbReference>
<dbReference type="PANTHER" id="PTHR30024">
    <property type="entry name" value="ALIPHATIC SULFONATES-BINDING PROTEIN-RELATED"/>
    <property type="match status" value="1"/>
</dbReference>
<dbReference type="EMBL" id="RSFA01000011">
    <property type="protein sequence ID" value="RSD32331.1"/>
    <property type="molecule type" value="Genomic_DNA"/>
</dbReference>
<dbReference type="PANTHER" id="PTHR30024:SF47">
    <property type="entry name" value="TAURINE-BINDING PERIPLASMIC PROTEIN"/>
    <property type="match status" value="1"/>
</dbReference>
<evidence type="ECO:0000313" key="6">
    <source>
        <dbReference type="Proteomes" id="UP000269041"/>
    </source>
</evidence>
<dbReference type="Pfam" id="PF09084">
    <property type="entry name" value="NMT1"/>
    <property type="match status" value="1"/>
</dbReference>
<comment type="similarity">
    <text evidence="2">Belongs to the bacterial solute-binding protein SsuA/TauA family.</text>
</comment>
<sequence length="331" mass="37107">MLLIRRSFVVALLCFAAFGAATLGFSQYNWRENPRTPEVRVGVSLTPLASPFLIAEHLGLFEDHGLKVSLFPCASSMACTQLMLNRDVEYATASESVVMFQSFEQRDLALLVSFVESDNDLKLLALNTSDINQISQLEGKKVGVVKGSASEFYFDSVLIANNHKALNVEKVYLQPHELVPALLSFSVEAISAWEPMGYKADIQSTSEVKNLGIPGIYQHSFNLLSTAPYLEFAGQEPVYLLKALDEAVEWINANPDQASRIIAKRLNIPLNQVKWSWEDYVFRLSLGNSLLSNLQLQARWALEEGLVVNDQPDFRELLFTQPYQQIIALRD</sequence>
<evidence type="ECO:0000256" key="2">
    <source>
        <dbReference type="ARBA" id="ARBA00010742"/>
    </source>
</evidence>
<keyword evidence="6" id="KW-1185">Reference proteome</keyword>
<dbReference type="SUPFAM" id="SSF53850">
    <property type="entry name" value="Periplasmic binding protein-like II"/>
    <property type="match status" value="1"/>
</dbReference>
<accession>A0A3R9L3Q0</accession>
<comment type="caution">
    <text evidence="5">The sequence shown here is derived from an EMBL/GenBank/DDBJ whole genome shotgun (WGS) entry which is preliminary data.</text>
</comment>
<feature type="domain" description="SsuA/THI5-like" evidence="4">
    <location>
        <begin position="50"/>
        <end position="258"/>
    </location>
</feature>
<organism evidence="5 6">
    <name type="scientific">Vibrio pectenicida</name>
    <dbReference type="NCBI Taxonomy" id="62763"/>
    <lineage>
        <taxon>Bacteria</taxon>
        <taxon>Pseudomonadati</taxon>
        <taxon>Pseudomonadota</taxon>
        <taxon>Gammaproteobacteria</taxon>
        <taxon>Vibrionales</taxon>
        <taxon>Vibrionaceae</taxon>
        <taxon>Vibrio</taxon>
    </lineage>
</organism>
<comment type="subcellular location">
    <subcellularLocation>
        <location evidence="1">Periplasm</location>
    </subcellularLocation>
</comment>
<evidence type="ECO:0000259" key="4">
    <source>
        <dbReference type="Pfam" id="PF09084"/>
    </source>
</evidence>
<evidence type="ECO:0000256" key="1">
    <source>
        <dbReference type="ARBA" id="ARBA00004418"/>
    </source>
</evidence>
<dbReference type="GO" id="GO:0042918">
    <property type="term" value="P:alkanesulfonate transmembrane transport"/>
    <property type="evidence" value="ECO:0007669"/>
    <property type="project" value="TreeGrafter"/>
</dbReference>
<protein>
    <submittedName>
        <fullName evidence="5">ABC transporter substrate-binding protein</fullName>
    </submittedName>
</protein>
<dbReference type="InterPro" id="IPR015168">
    <property type="entry name" value="SsuA/THI5"/>
</dbReference>
<gene>
    <name evidence="5" type="ORF">EJA03_04160</name>
</gene>
<reference evidence="5 6" key="1">
    <citation type="submission" date="2018-12" db="EMBL/GenBank/DDBJ databases">
        <title>Genomic taxonomy of the Vibrionaceae family.</title>
        <authorList>
            <person name="Gomez-Gil B."/>
            <person name="Enciso-Ibarra K."/>
        </authorList>
    </citation>
    <scope>NUCLEOTIDE SEQUENCE [LARGE SCALE GENOMIC DNA]</scope>
    <source>
        <strain evidence="5 6">CAIM 594</strain>
    </source>
</reference>
<dbReference type="GO" id="GO:0042597">
    <property type="term" value="C:periplasmic space"/>
    <property type="evidence" value="ECO:0007669"/>
    <property type="project" value="UniProtKB-SubCell"/>
</dbReference>
<dbReference type="Gene3D" id="3.40.190.10">
    <property type="entry name" value="Periplasmic binding protein-like II"/>
    <property type="match status" value="3"/>
</dbReference>
<keyword evidence="3" id="KW-0732">Signal</keyword>
<name>A0A3R9L3Q0_9VIBR</name>